<proteinExistence type="predicted"/>
<organism evidence="2 3">
    <name type="scientific">Janthinobacterium kumbetense</name>
    <dbReference type="NCBI Taxonomy" id="2950280"/>
    <lineage>
        <taxon>Bacteria</taxon>
        <taxon>Pseudomonadati</taxon>
        <taxon>Pseudomonadota</taxon>
        <taxon>Betaproteobacteria</taxon>
        <taxon>Burkholderiales</taxon>
        <taxon>Oxalobacteraceae</taxon>
        <taxon>Janthinobacterium</taxon>
    </lineage>
</organism>
<dbReference type="Proteomes" id="UP001202243">
    <property type="component" value="Unassembled WGS sequence"/>
</dbReference>
<keyword evidence="3" id="KW-1185">Reference proteome</keyword>
<feature type="compositionally biased region" description="Polar residues" evidence="1">
    <location>
        <begin position="91"/>
        <end position="100"/>
    </location>
</feature>
<protein>
    <submittedName>
        <fullName evidence="2">Uncharacterized protein</fullName>
    </submittedName>
</protein>
<evidence type="ECO:0000313" key="3">
    <source>
        <dbReference type="Proteomes" id="UP001202243"/>
    </source>
</evidence>
<reference evidence="2 3" key="1">
    <citation type="submission" date="2022-06" db="EMBL/GenBank/DDBJ databases">
        <title>Janthinobacterium kumbetensis sp. nov., isolated from spring water in Turkey.</title>
        <authorList>
            <person name="Inan Bektas K."/>
            <person name="Belduz A.A."/>
            <person name="Canakci S."/>
            <person name="Nalcaoglu A."/>
            <person name="Ceylan E."/>
            <person name="Kati H."/>
        </authorList>
    </citation>
    <scope>NUCLEOTIDE SEQUENCE [LARGE SCALE GENOMIC DNA]</scope>
    <source>
        <strain evidence="2 3">GK</strain>
    </source>
</reference>
<dbReference type="EMBL" id="JAMQGR010000001">
    <property type="protein sequence ID" value="MCM2564654.1"/>
    <property type="molecule type" value="Genomic_DNA"/>
</dbReference>
<dbReference type="RefSeq" id="WP_251348591.1">
    <property type="nucleotide sequence ID" value="NZ_JAMQGR010000001.1"/>
</dbReference>
<evidence type="ECO:0000256" key="1">
    <source>
        <dbReference type="SAM" id="MobiDB-lite"/>
    </source>
</evidence>
<comment type="caution">
    <text evidence="2">The sequence shown here is derived from an EMBL/GenBank/DDBJ whole genome shotgun (WGS) entry which is preliminary data.</text>
</comment>
<evidence type="ECO:0000313" key="2">
    <source>
        <dbReference type="EMBL" id="MCM2564654.1"/>
    </source>
</evidence>
<accession>A0ABT0WKR8</accession>
<feature type="region of interest" description="Disordered" evidence="1">
    <location>
        <begin position="89"/>
        <end position="109"/>
    </location>
</feature>
<gene>
    <name evidence="2" type="ORF">NCG91_03525</name>
</gene>
<name>A0ABT0WKR8_9BURK</name>
<sequence>MDQEQKHQIRGYEFHVTGALEKDGRYRGMILISKRGDTLQAYAKPVLIETPSSFKSVHAALIEASAYAQELIYNGAIKALLPAEAPLAGTQADTQAGTQAPQPPDFVGN</sequence>